<evidence type="ECO:0000256" key="1">
    <source>
        <dbReference type="SAM" id="Phobius"/>
    </source>
</evidence>
<feature type="transmembrane region" description="Helical" evidence="1">
    <location>
        <begin position="197"/>
        <end position="216"/>
    </location>
</feature>
<proteinExistence type="predicted"/>
<dbReference type="Pfam" id="PF11915">
    <property type="entry name" value="DUF3433"/>
    <property type="match status" value="1"/>
</dbReference>
<organism evidence="2 3">
    <name type="scientific">Immersiella caudata</name>
    <dbReference type="NCBI Taxonomy" id="314043"/>
    <lineage>
        <taxon>Eukaryota</taxon>
        <taxon>Fungi</taxon>
        <taxon>Dikarya</taxon>
        <taxon>Ascomycota</taxon>
        <taxon>Pezizomycotina</taxon>
        <taxon>Sordariomycetes</taxon>
        <taxon>Sordariomycetidae</taxon>
        <taxon>Sordariales</taxon>
        <taxon>Lasiosphaeriaceae</taxon>
        <taxon>Immersiella</taxon>
    </lineage>
</organism>
<accession>A0AA39XJ10</accession>
<keyword evidence="1" id="KW-0472">Membrane</keyword>
<feature type="transmembrane region" description="Helical" evidence="1">
    <location>
        <begin position="98"/>
        <end position="119"/>
    </location>
</feature>
<evidence type="ECO:0000313" key="2">
    <source>
        <dbReference type="EMBL" id="KAK0634182.1"/>
    </source>
</evidence>
<keyword evidence="3" id="KW-1185">Reference proteome</keyword>
<keyword evidence="1" id="KW-1133">Transmembrane helix</keyword>
<dbReference type="Proteomes" id="UP001175000">
    <property type="component" value="Unassembled WGS sequence"/>
</dbReference>
<dbReference type="InterPro" id="IPR021840">
    <property type="entry name" value="DUF3433"/>
</dbReference>
<dbReference type="EMBL" id="JAULSU010000001">
    <property type="protein sequence ID" value="KAK0634182.1"/>
    <property type="molecule type" value="Genomic_DNA"/>
</dbReference>
<feature type="transmembrane region" description="Helical" evidence="1">
    <location>
        <begin position="139"/>
        <end position="156"/>
    </location>
</feature>
<name>A0AA39XJ10_9PEZI</name>
<sequence length="226" mass="25986">MRTILHDIRAPEAGRHIEMSRIRRILGRKNFSLGEYRSKAGDLQYGITPCGDDDDDGTSNKPGKVRRMLENLDHRLQSIKGKKETVAEKYSRLLARRLWDQIALISFLHLITGFFILILHYETTTLDTPFERFFNNQEFGIRFIFAGLGAVISLFWEAHFSRIARLSPYHRPNPQIFTSPPTTPYTTLFTAPTQKNYLLSAIAFIAILSKFAPILLSNIPFRNVQT</sequence>
<gene>
    <name evidence="2" type="ORF">B0T14DRAFT_561697</name>
</gene>
<evidence type="ECO:0000313" key="3">
    <source>
        <dbReference type="Proteomes" id="UP001175000"/>
    </source>
</evidence>
<comment type="caution">
    <text evidence="2">The sequence shown here is derived from an EMBL/GenBank/DDBJ whole genome shotgun (WGS) entry which is preliminary data.</text>
</comment>
<protein>
    <submittedName>
        <fullName evidence="2">Uncharacterized protein</fullName>
    </submittedName>
</protein>
<reference evidence="2" key="1">
    <citation type="submission" date="2023-06" db="EMBL/GenBank/DDBJ databases">
        <title>Genome-scale phylogeny and comparative genomics of the fungal order Sordariales.</title>
        <authorList>
            <consortium name="Lawrence Berkeley National Laboratory"/>
            <person name="Hensen N."/>
            <person name="Bonometti L."/>
            <person name="Westerberg I."/>
            <person name="Brannstrom I.O."/>
            <person name="Guillou S."/>
            <person name="Cros-Aarteil S."/>
            <person name="Calhoun S."/>
            <person name="Haridas S."/>
            <person name="Kuo A."/>
            <person name="Mondo S."/>
            <person name="Pangilinan J."/>
            <person name="Riley R."/>
            <person name="Labutti K."/>
            <person name="Andreopoulos B."/>
            <person name="Lipzen A."/>
            <person name="Chen C."/>
            <person name="Yanf M."/>
            <person name="Daum C."/>
            <person name="Ng V."/>
            <person name="Clum A."/>
            <person name="Steindorff A."/>
            <person name="Ohm R."/>
            <person name="Martin F."/>
            <person name="Silar P."/>
            <person name="Natvig D."/>
            <person name="Lalanne C."/>
            <person name="Gautier V."/>
            <person name="Ament-Velasquez S.L."/>
            <person name="Kruys A."/>
            <person name="Hutchinson M.I."/>
            <person name="Powell A.J."/>
            <person name="Barry K."/>
            <person name="Miller A.N."/>
            <person name="Grigoriev I.V."/>
            <person name="Debuchy R."/>
            <person name="Gladieux P."/>
            <person name="Thoren M.H."/>
            <person name="Johannesson H."/>
        </authorList>
    </citation>
    <scope>NUCLEOTIDE SEQUENCE</scope>
    <source>
        <strain evidence="2">CBS 606.72</strain>
    </source>
</reference>
<keyword evidence="1" id="KW-0812">Transmembrane</keyword>
<dbReference type="AlphaFoldDB" id="A0AA39XJ10"/>